<dbReference type="InterPro" id="IPR019363">
    <property type="entry name" value="LDAH"/>
</dbReference>
<comment type="subcellular location">
    <subcellularLocation>
        <location evidence="1">Lipid droplet</location>
    </subcellularLocation>
</comment>
<keyword evidence="4" id="KW-0378">Hydrolase</keyword>
<accession>A0A5J4Z4U9</accession>
<proteinExistence type="inferred from homology"/>
<evidence type="ECO:0008006" key="8">
    <source>
        <dbReference type="Google" id="ProtNLM"/>
    </source>
</evidence>
<evidence type="ECO:0000256" key="2">
    <source>
        <dbReference type="ARBA" id="ARBA00008300"/>
    </source>
</evidence>
<dbReference type="Proteomes" id="UP000324585">
    <property type="component" value="Unassembled WGS sequence"/>
</dbReference>
<dbReference type="Pfam" id="PF10230">
    <property type="entry name" value="LIDHydrolase"/>
    <property type="match status" value="1"/>
</dbReference>
<evidence type="ECO:0000313" key="6">
    <source>
        <dbReference type="EMBL" id="KAA8497617.1"/>
    </source>
</evidence>
<comment type="caution">
    <text evidence="6">The sequence shown here is derived from an EMBL/GenBank/DDBJ whole genome shotgun (WGS) entry which is preliminary data.</text>
</comment>
<protein>
    <recommendedName>
        <fullName evidence="8">Lipid droplet-associated hydrolase</fullName>
    </recommendedName>
</protein>
<feature type="region of interest" description="Disordered" evidence="5">
    <location>
        <begin position="1"/>
        <end position="24"/>
    </location>
</feature>
<dbReference type="GO" id="GO:0016298">
    <property type="term" value="F:lipase activity"/>
    <property type="evidence" value="ECO:0007669"/>
    <property type="project" value="InterPro"/>
</dbReference>
<gene>
    <name evidence="6" type="ORF">FVE85_5202</name>
</gene>
<evidence type="ECO:0000313" key="7">
    <source>
        <dbReference type="Proteomes" id="UP000324585"/>
    </source>
</evidence>
<comment type="similarity">
    <text evidence="2">Belongs to the AB hydrolase superfamily. LDAH family.</text>
</comment>
<name>A0A5J4Z4U9_PORPP</name>
<dbReference type="GO" id="GO:0019915">
    <property type="term" value="P:lipid storage"/>
    <property type="evidence" value="ECO:0007669"/>
    <property type="project" value="InterPro"/>
</dbReference>
<dbReference type="GO" id="GO:0005811">
    <property type="term" value="C:lipid droplet"/>
    <property type="evidence" value="ECO:0007669"/>
    <property type="project" value="UniProtKB-SubCell"/>
</dbReference>
<evidence type="ECO:0000256" key="1">
    <source>
        <dbReference type="ARBA" id="ARBA00004502"/>
    </source>
</evidence>
<dbReference type="InterPro" id="IPR029058">
    <property type="entry name" value="AB_hydrolase_fold"/>
</dbReference>
<organism evidence="6 7">
    <name type="scientific">Porphyridium purpureum</name>
    <name type="common">Red alga</name>
    <name type="synonym">Porphyridium cruentum</name>
    <dbReference type="NCBI Taxonomy" id="35688"/>
    <lineage>
        <taxon>Eukaryota</taxon>
        <taxon>Rhodophyta</taxon>
        <taxon>Bangiophyceae</taxon>
        <taxon>Porphyridiales</taxon>
        <taxon>Porphyridiaceae</taxon>
        <taxon>Porphyridium</taxon>
    </lineage>
</organism>
<dbReference type="OrthoDB" id="448051at2759"/>
<dbReference type="PANTHER" id="PTHR13390">
    <property type="entry name" value="LIPASE"/>
    <property type="match status" value="1"/>
</dbReference>
<sequence length="361" mass="41279">MDRPGGSDATDGKRRRIGAPTARVNGLADEPPLWRARVETIDGKRSEYYEIELSSPANAEREWQLILVPGNPGIAEYYKTTALRTALCAAPNLDLSRHKISIKVLNYMGFNRVKPPQLFTIREEGEQMSRLLKFFVDQAEARDNQPARHFKFVLCGHSIGSHCCKLIMESEVADFVQASVFLMPFIRVDHESAHQKRARFLANHPLAWFAVQALQQLTPVRILEGMTDLLVSDMDELCLDITKRYFVAFPWVLKSVAHMGSSEFEDLSFRDEEPFLSNELDFYAKNSQRIFFIYTQNDFWAPLHQAEKVKSALHNVVAPEAIQVEILDPSYGIKHDFVTDDRQVQIMADKIARKFVCQTVE</sequence>
<evidence type="ECO:0000256" key="3">
    <source>
        <dbReference type="ARBA" id="ARBA00022677"/>
    </source>
</evidence>
<dbReference type="AlphaFoldDB" id="A0A5J4Z4U9"/>
<dbReference type="SUPFAM" id="SSF53474">
    <property type="entry name" value="alpha/beta-Hydrolases"/>
    <property type="match status" value="1"/>
</dbReference>
<dbReference type="EMBL" id="VRMN01000001">
    <property type="protein sequence ID" value="KAA8497617.1"/>
    <property type="molecule type" value="Genomic_DNA"/>
</dbReference>
<keyword evidence="3" id="KW-0551">Lipid droplet</keyword>
<evidence type="ECO:0000256" key="4">
    <source>
        <dbReference type="ARBA" id="ARBA00022801"/>
    </source>
</evidence>
<dbReference type="PANTHER" id="PTHR13390:SF0">
    <property type="entry name" value="LIPID DROPLET-ASSOCIATED HYDROLASE"/>
    <property type="match status" value="1"/>
</dbReference>
<reference evidence="7" key="1">
    <citation type="journal article" date="2019" name="Nat. Commun.">
        <title>Expansion of phycobilisome linker gene families in mesophilic red algae.</title>
        <authorList>
            <person name="Lee J."/>
            <person name="Kim D."/>
            <person name="Bhattacharya D."/>
            <person name="Yoon H.S."/>
        </authorList>
    </citation>
    <scope>NUCLEOTIDE SEQUENCE [LARGE SCALE GENOMIC DNA]</scope>
    <source>
        <strain evidence="7">CCMP 1328</strain>
    </source>
</reference>
<dbReference type="Gene3D" id="3.40.50.1820">
    <property type="entry name" value="alpha/beta hydrolase"/>
    <property type="match status" value="1"/>
</dbReference>
<keyword evidence="7" id="KW-1185">Reference proteome</keyword>
<evidence type="ECO:0000256" key="5">
    <source>
        <dbReference type="SAM" id="MobiDB-lite"/>
    </source>
</evidence>